<dbReference type="GeneTree" id="ENSGT00940000155697"/>
<dbReference type="GO" id="GO:0048311">
    <property type="term" value="P:mitochondrion distribution"/>
    <property type="evidence" value="ECO:0007669"/>
    <property type="project" value="TreeGrafter"/>
</dbReference>
<evidence type="ECO:0000256" key="3">
    <source>
        <dbReference type="ARBA" id="ARBA00023054"/>
    </source>
</evidence>
<name>A0A671UNB3_SPAAU</name>
<evidence type="ECO:0000256" key="1">
    <source>
        <dbReference type="ARBA" id="ARBA00004173"/>
    </source>
</evidence>
<evidence type="ECO:0000259" key="7">
    <source>
        <dbReference type="SMART" id="SM01423"/>
    </source>
</evidence>
<feature type="domain" description="Trafficking kinesin-binding protein C-terminal" evidence="7">
    <location>
        <begin position="303"/>
        <end position="453"/>
    </location>
</feature>
<dbReference type="GO" id="GO:0017022">
    <property type="term" value="F:myosin binding"/>
    <property type="evidence" value="ECO:0007669"/>
    <property type="project" value="TreeGrafter"/>
</dbReference>
<evidence type="ECO:0000313" key="10">
    <source>
        <dbReference type="Proteomes" id="UP000472265"/>
    </source>
</evidence>
<dbReference type="GO" id="GO:0047496">
    <property type="term" value="P:vesicle transport along microtubule"/>
    <property type="evidence" value="ECO:0007669"/>
    <property type="project" value="TreeGrafter"/>
</dbReference>
<dbReference type="Ensembl" id="ENSSAUT00010014971.1">
    <property type="protein sequence ID" value="ENSSAUP00010014099.1"/>
    <property type="gene ID" value="ENSSAUG00010006618.1"/>
</dbReference>
<dbReference type="Pfam" id="PF12448">
    <property type="entry name" value="Milton"/>
    <property type="match status" value="1"/>
</dbReference>
<dbReference type="GO" id="GO:0005739">
    <property type="term" value="C:mitochondrion"/>
    <property type="evidence" value="ECO:0007669"/>
    <property type="project" value="UniProtKB-SubCell"/>
</dbReference>
<dbReference type="GO" id="GO:0022008">
    <property type="term" value="P:neurogenesis"/>
    <property type="evidence" value="ECO:0007669"/>
    <property type="project" value="TreeGrafter"/>
</dbReference>
<sequence>MTKTYNDIDAVTRLLEEKERDLELAARIGQSLLKKNRTLTEQNDYLEERVAQITEEVAQLHHELNLKDELLQFYTNAADESEDESSSSPTGKKCKVETAGGFGGDTLQRKLKDLEEENLSLRSEANHLKSETETYEEKEQQLVNDCVNELRLSSLQISAIAEELARKTEDAARQQEEITHLLSQIVDLQKKAKSFAVENEELSQHLVAAKDAQKQLTVELQELEEKYSECIEMLHEAQEELKNLRNRNYPAGTPRRFHPLGLYPMDSLAAEIEGTMRKELSLDDPDHRKRVFETVKNVNQTVRQRSLTPTNSNIPGSNQSLSARTSPQSSGLSTPHSSMYGGDNGGDGIGIALDNRTQSILMETGREKKASGAEDLRLALRRLSLRRQNNLSERRFFEEERDRRRGGHGGLHDTESVMTPSESIMSLGNLHIWASRGPYLPDKLQIVKPLEGSATLHHWQQLAQPHLGVILDARPGVVPKGYRPLELELEQVYPWGSFEEEEPGEQYFQNLPTSSASASPAVPSTSTAYYPGKCMAHTSSTYTFTTCRILHPTDELTRVTPR</sequence>
<feature type="domain" description="HAP1 N-terminal" evidence="8">
    <location>
        <begin position="1"/>
        <end position="247"/>
    </location>
</feature>
<protein>
    <submittedName>
        <fullName evidence="9">Trafficking kinesin protein 1</fullName>
    </submittedName>
</protein>
<keyword evidence="10" id="KW-1185">Reference proteome</keyword>
<reference evidence="9" key="1">
    <citation type="submission" date="2021-04" db="EMBL/GenBank/DDBJ databases">
        <authorList>
            <consortium name="Wellcome Sanger Institute Data Sharing"/>
        </authorList>
    </citation>
    <scope>NUCLEOTIDE SEQUENCE [LARGE SCALE GENOMIC DNA]</scope>
</reference>
<dbReference type="InterPro" id="IPR022154">
    <property type="entry name" value="TRAK1/2_C"/>
</dbReference>
<dbReference type="PANTHER" id="PTHR15751:SF11">
    <property type="entry name" value="TRAFFICKING KINESIN-BINDING PROTEIN 1"/>
    <property type="match status" value="1"/>
</dbReference>
<feature type="region of interest" description="Disordered" evidence="6">
    <location>
        <begin position="78"/>
        <end position="99"/>
    </location>
</feature>
<dbReference type="SMART" id="SM01423">
    <property type="entry name" value="Milton"/>
    <property type="match status" value="1"/>
</dbReference>
<feature type="region of interest" description="Disordered" evidence="6">
    <location>
        <begin position="300"/>
        <end position="351"/>
    </location>
</feature>
<evidence type="ECO:0000313" key="9">
    <source>
        <dbReference type="Ensembl" id="ENSSAUP00010014099.1"/>
    </source>
</evidence>
<feature type="compositionally biased region" description="Polar residues" evidence="6">
    <location>
        <begin position="300"/>
        <end position="337"/>
    </location>
</feature>
<organism evidence="9 10">
    <name type="scientific">Sparus aurata</name>
    <name type="common">Gilthead sea bream</name>
    <dbReference type="NCBI Taxonomy" id="8175"/>
    <lineage>
        <taxon>Eukaryota</taxon>
        <taxon>Metazoa</taxon>
        <taxon>Chordata</taxon>
        <taxon>Craniata</taxon>
        <taxon>Vertebrata</taxon>
        <taxon>Euteleostomi</taxon>
        <taxon>Actinopterygii</taxon>
        <taxon>Neopterygii</taxon>
        <taxon>Teleostei</taxon>
        <taxon>Neoteleostei</taxon>
        <taxon>Acanthomorphata</taxon>
        <taxon>Eupercaria</taxon>
        <taxon>Spariformes</taxon>
        <taxon>Sparidae</taxon>
        <taxon>Sparus</taxon>
    </lineage>
</organism>
<dbReference type="GO" id="GO:1904115">
    <property type="term" value="C:axon cytoplasm"/>
    <property type="evidence" value="ECO:0007669"/>
    <property type="project" value="GOC"/>
</dbReference>
<dbReference type="GO" id="GO:0030425">
    <property type="term" value="C:dendrite"/>
    <property type="evidence" value="ECO:0007669"/>
    <property type="project" value="TreeGrafter"/>
</dbReference>
<evidence type="ECO:0000256" key="4">
    <source>
        <dbReference type="ARBA" id="ARBA00023128"/>
    </source>
</evidence>
<dbReference type="Pfam" id="PF04849">
    <property type="entry name" value="HAP1_N"/>
    <property type="match status" value="1"/>
</dbReference>
<evidence type="ECO:0000256" key="2">
    <source>
        <dbReference type="ARBA" id="ARBA00007007"/>
    </source>
</evidence>
<dbReference type="AlphaFoldDB" id="A0A671UNB3"/>
<dbReference type="GO" id="GO:0098957">
    <property type="term" value="P:anterograde axonal transport of mitochondrion"/>
    <property type="evidence" value="ECO:0007669"/>
    <property type="project" value="TreeGrafter"/>
</dbReference>
<keyword evidence="4" id="KW-0496">Mitochondrion</keyword>
<evidence type="ECO:0000259" key="8">
    <source>
        <dbReference type="SMART" id="SM01424"/>
    </source>
</evidence>
<feature type="coiled-coil region" evidence="5">
    <location>
        <begin position="104"/>
        <end position="247"/>
    </location>
</feature>
<gene>
    <name evidence="9" type="primary">TRAK1</name>
    <name evidence="9" type="synonym">LOC115578979</name>
</gene>
<feature type="coiled-coil region" evidence="5">
    <location>
        <begin position="8"/>
        <end position="63"/>
    </location>
</feature>
<keyword evidence="3 5" id="KW-0175">Coiled coil</keyword>
<comment type="similarity">
    <text evidence="2">Belongs to the milton family.</text>
</comment>
<accession>A0A671UNB3</accession>
<dbReference type="GO" id="GO:0008333">
    <property type="term" value="P:endosome to lysosome transport"/>
    <property type="evidence" value="ECO:0007669"/>
    <property type="project" value="TreeGrafter"/>
</dbReference>
<evidence type="ECO:0000256" key="6">
    <source>
        <dbReference type="SAM" id="MobiDB-lite"/>
    </source>
</evidence>
<dbReference type="GO" id="GO:0006605">
    <property type="term" value="P:protein targeting"/>
    <property type="evidence" value="ECO:0007669"/>
    <property type="project" value="TreeGrafter"/>
</dbReference>
<evidence type="ECO:0000256" key="5">
    <source>
        <dbReference type="SAM" id="Coils"/>
    </source>
</evidence>
<dbReference type="PANTHER" id="PTHR15751">
    <property type="entry name" value="TRAFFICKING KINESIN-BINDING PROTEIN"/>
    <property type="match status" value="1"/>
</dbReference>
<proteinExistence type="inferred from homology"/>
<dbReference type="GO" id="GO:0050811">
    <property type="term" value="F:GABA receptor binding"/>
    <property type="evidence" value="ECO:0007669"/>
    <property type="project" value="TreeGrafter"/>
</dbReference>
<comment type="subcellular location">
    <subcellularLocation>
        <location evidence="1">Mitochondrion</location>
    </subcellularLocation>
</comment>
<reference evidence="9" key="2">
    <citation type="submission" date="2025-08" db="UniProtKB">
        <authorList>
            <consortium name="Ensembl"/>
        </authorList>
    </citation>
    <scope>IDENTIFICATION</scope>
</reference>
<dbReference type="Proteomes" id="UP000472265">
    <property type="component" value="Chromosome 3"/>
</dbReference>
<dbReference type="GO" id="GO:0031410">
    <property type="term" value="C:cytoplasmic vesicle"/>
    <property type="evidence" value="ECO:0007669"/>
    <property type="project" value="TreeGrafter"/>
</dbReference>
<reference evidence="9" key="3">
    <citation type="submission" date="2025-09" db="UniProtKB">
        <authorList>
            <consortium name="Ensembl"/>
        </authorList>
    </citation>
    <scope>IDENTIFICATION</scope>
</reference>
<dbReference type="InterPro" id="IPR051946">
    <property type="entry name" value="Intracell_Traff-Reg"/>
</dbReference>
<dbReference type="InterPro" id="IPR006933">
    <property type="entry name" value="HAP1_N"/>
</dbReference>
<dbReference type="SMART" id="SM01424">
    <property type="entry name" value="HAP1_N"/>
    <property type="match status" value="1"/>
</dbReference>